<evidence type="ECO:0000313" key="2">
    <source>
        <dbReference type="EMBL" id="MDR5711850.1"/>
    </source>
</evidence>
<evidence type="ECO:0000313" key="3">
    <source>
        <dbReference type="Proteomes" id="UP001260872"/>
    </source>
</evidence>
<reference evidence="3" key="1">
    <citation type="submission" date="2023-07" db="EMBL/GenBank/DDBJ databases">
        <title>Description of three actinobacteria isolated from air of manufacturing shop in a pharmaceutical factory.</title>
        <authorList>
            <person name="Zhang D.-F."/>
        </authorList>
    </citation>
    <scope>NUCLEOTIDE SEQUENCE [LARGE SCALE GENOMIC DNA]</scope>
    <source>
        <strain evidence="3">CCTCC AB 207010</strain>
    </source>
</reference>
<sequence>MGTLPPIAQLLPRAGALAALTVGGLLLAGCGGDSAEDPSTADPHAEELPAGAVEIDTTVVGGESPTLCVGPIMESAPPQCSGPRITNWDWAELPEGSYVDHADAPWGEFSVSGTHDPDSGTFVLESVEPR</sequence>
<feature type="region of interest" description="Disordered" evidence="1">
    <location>
        <begin position="109"/>
        <end position="130"/>
    </location>
</feature>
<name>A0ABU1FT58_9MICC</name>
<protein>
    <recommendedName>
        <fullName evidence="4">Lipoprotein</fullName>
    </recommendedName>
</protein>
<dbReference type="RefSeq" id="WP_310537227.1">
    <property type="nucleotide sequence ID" value="NZ_BAAAOC010000001.1"/>
</dbReference>
<gene>
    <name evidence="2" type="ORF">RH857_06840</name>
</gene>
<dbReference type="EMBL" id="JAVKGT010000014">
    <property type="protein sequence ID" value="MDR5711850.1"/>
    <property type="molecule type" value="Genomic_DNA"/>
</dbReference>
<proteinExistence type="predicted"/>
<evidence type="ECO:0008006" key="4">
    <source>
        <dbReference type="Google" id="ProtNLM"/>
    </source>
</evidence>
<dbReference type="Proteomes" id="UP001260872">
    <property type="component" value="Unassembled WGS sequence"/>
</dbReference>
<evidence type="ECO:0000256" key="1">
    <source>
        <dbReference type="SAM" id="MobiDB-lite"/>
    </source>
</evidence>
<keyword evidence="3" id="KW-1185">Reference proteome</keyword>
<comment type="caution">
    <text evidence="2">The sequence shown here is derived from an EMBL/GenBank/DDBJ whole genome shotgun (WGS) entry which is preliminary data.</text>
</comment>
<organism evidence="2 3">
    <name type="scientific">Nesterenkonia flava</name>
    <dbReference type="NCBI Taxonomy" id="469799"/>
    <lineage>
        <taxon>Bacteria</taxon>
        <taxon>Bacillati</taxon>
        <taxon>Actinomycetota</taxon>
        <taxon>Actinomycetes</taxon>
        <taxon>Micrococcales</taxon>
        <taxon>Micrococcaceae</taxon>
        <taxon>Nesterenkonia</taxon>
    </lineage>
</organism>
<accession>A0ABU1FT58</accession>